<evidence type="ECO:0000313" key="3">
    <source>
        <dbReference type="Proteomes" id="UP000092695"/>
    </source>
</evidence>
<dbReference type="Pfam" id="PF02627">
    <property type="entry name" value="CMD"/>
    <property type="match status" value="1"/>
</dbReference>
<sequence>MPVVEPLDEEQIEPALREYVQFFKGPLGVVPNSVRTMSRRPNIAKAFTDLNVAVMECAGAVTPEFKRLIGYVTSMVSGCRYCQAHTILGSERFGTSEDRLNSIFNYADSPHFTTAEKAALDFAFAAAEVPNGVTEDHAEKLRAHWSDEDIVEIMGVIALFGYLNRWNDSMGSALEDLPTQAGEKYLGKTGWTVGKHR</sequence>
<dbReference type="STRING" id="1548547.BA177_04145"/>
<dbReference type="PANTHER" id="PTHR35446:SF2">
    <property type="entry name" value="CARBOXYMUCONOLACTONE DECARBOXYLASE-LIKE DOMAIN-CONTAINING PROTEIN"/>
    <property type="match status" value="1"/>
</dbReference>
<keyword evidence="2" id="KW-0560">Oxidoreductase</keyword>
<dbReference type="OrthoDB" id="9801997at2"/>
<accession>A0A193LDA5</accession>
<dbReference type="GO" id="GO:0051920">
    <property type="term" value="F:peroxiredoxin activity"/>
    <property type="evidence" value="ECO:0007669"/>
    <property type="project" value="InterPro"/>
</dbReference>
<dbReference type="EMBL" id="CP016268">
    <property type="protein sequence ID" value="ANO50510.1"/>
    <property type="molecule type" value="Genomic_DNA"/>
</dbReference>
<proteinExistence type="predicted"/>
<name>A0A193LDA5_9GAMM</name>
<keyword evidence="2" id="KW-0575">Peroxidase</keyword>
<dbReference type="AlphaFoldDB" id="A0A193LDA5"/>
<dbReference type="Gene3D" id="1.20.1290.10">
    <property type="entry name" value="AhpD-like"/>
    <property type="match status" value="1"/>
</dbReference>
<reference evidence="2 3" key="1">
    <citation type="submission" date="2016-06" db="EMBL/GenBank/DDBJ databases">
        <title>Complete genome sequence of a deep-branching marine Gamma Proteobacterium Woeseia oceani type strain XK5.</title>
        <authorList>
            <person name="Mu D."/>
            <person name="Du Z."/>
        </authorList>
    </citation>
    <scope>NUCLEOTIDE SEQUENCE [LARGE SCALE GENOMIC DNA]</scope>
    <source>
        <strain evidence="2 3">XK5</strain>
    </source>
</reference>
<dbReference type="KEGG" id="woc:BA177_04145"/>
<dbReference type="SUPFAM" id="SSF69118">
    <property type="entry name" value="AhpD-like"/>
    <property type="match status" value="1"/>
</dbReference>
<feature type="domain" description="Carboxymuconolactone decarboxylase-like" evidence="1">
    <location>
        <begin position="41"/>
        <end position="123"/>
    </location>
</feature>
<dbReference type="Proteomes" id="UP000092695">
    <property type="component" value="Chromosome"/>
</dbReference>
<gene>
    <name evidence="2" type="ORF">BA177_04145</name>
</gene>
<dbReference type="InterPro" id="IPR029032">
    <property type="entry name" value="AhpD-like"/>
</dbReference>
<keyword evidence="3" id="KW-1185">Reference proteome</keyword>
<organism evidence="2 3">
    <name type="scientific">Woeseia oceani</name>
    <dbReference type="NCBI Taxonomy" id="1548547"/>
    <lineage>
        <taxon>Bacteria</taxon>
        <taxon>Pseudomonadati</taxon>
        <taxon>Pseudomonadota</taxon>
        <taxon>Gammaproteobacteria</taxon>
        <taxon>Woeseiales</taxon>
        <taxon>Woeseiaceae</taxon>
        <taxon>Woeseia</taxon>
    </lineage>
</organism>
<dbReference type="RefSeq" id="WP_068613242.1">
    <property type="nucleotide sequence ID" value="NZ_CP016268.1"/>
</dbReference>
<dbReference type="PANTHER" id="PTHR35446">
    <property type="entry name" value="SI:CH211-175M2.5"/>
    <property type="match status" value="1"/>
</dbReference>
<dbReference type="InterPro" id="IPR003779">
    <property type="entry name" value="CMD-like"/>
</dbReference>
<protein>
    <submittedName>
        <fullName evidence="2">Peroxidase</fullName>
    </submittedName>
</protein>
<evidence type="ECO:0000313" key="2">
    <source>
        <dbReference type="EMBL" id="ANO50510.1"/>
    </source>
</evidence>
<evidence type="ECO:0000259" key="1">
    <source>
        <dbReference type="Pfam" id="PF02627"/>
    </source>
</evidence>